<dbReference type="STRING" id="429701.A0A2G9HJI6"/>
<keyword evidence="2" id="KW-0413">Isomerase</keyword>
<dbReference type="PANTHER" id="PTHR43725">
    <property type="entry name" value="UDP-GLUCOSE 4-EPIMERASE"/>
    <property type="match status" value="1"/>
</dbReference>
<proteinExistence type="predicted"/>
<dbReference type="InterPro" id="IPR036291">
    <property type="entry name" value="NAD(P)-bd_dom_sf"/>
</dbReference>
<dbReference type="Gene3D" id="3.90.25.10">
    <property type="entry name" value="UDP-galactose 4-epimerase, domain 1"/>
    <property type="match status" value="1"/>
</dbReference>
<dbReference type="EMBL" id="NKXS01001666">
    <property type="protein sequence ID" value="PIN17460.1"/>
    <property type="molecule type" value="Genomic_DNA"/>
</dbReference>
<dbReference type="SUPFAM" id="SSF51735">
    <property type="entry name" value="NAD(P)-binding Rossmann-fold domains"/>
    <property type="match status" value="1"/>
</dbReference>
<dbReference type="GO" id="GO:0050373">
    <property type="term" value="F:UDP-arabinose 4-epimerase activity"/>
    <property type="evidence" value="ECO:0007669"/>
    <property type="project" value="UniProtKB-EC"/>
</dbReference>
<dbReference type="OrthoDB" id="9402762at2759"/>
<evidence type="ECO:0000313" key="2">
    <source>
        <dbReference type="EMBL" id="PIN17460.1"/>
    </source>
</evidence>
<comment type="caution">
    <text evidence="2">The sequence shown here is derived from an EMBL/GenBank/DDBJ whole genome shotgun (WGS) entry which is preliminary data.</text>
</comment>
<gene>
    <name evidence="2" type="ORF">CDL12_09879</name>
</gene>
<name>A0A2G9HJI6_9LAMI</name>
<feature type="domain" description="NAD(P)-binding" evidence="1">
    <location>
        <begin position="2"/>
        <end position="184"/>
    </location>
</feature>
<dbReference type="Proteomes" id="UP000231279">
    <property type="component" value="Unassembled WGS sequence"/>
</dbReference>
<organism evidence="2 3">
    <name type="scientific">Handroanthus impetiginosus</name>
    <dbReference type="NCBI Taxonomy" id="429701"/>
    <lineage>
        <taxon>Eukaryota</taxon>
        <taxon>Viridiplantae</taxon>
        <taxon>Streptophyta</taxon>
        <taxon>Embryophyta</taxon>
        <taxon>Tracheophyta</taxon>
        <taxon>Spermatophyta</taxon>
        <taxon>Magnoliopsida</taxon>
        <taxon>eudicotyledons</taxon>
        <taxon>Gunneridae</taxon>
        <taxon>Pentapetalae</taxon>
        <taxon>asterids</taxon>
        <taxon>lamiids</taxon>
        <taxon>Lamiales</taxon>
        <taxon>Bignoniaceae</taxon>
        <taxon>Crescentiina</taxon>
        <taxon>Tabebuia alliance</taxon>
        <taxon>Handroanthus</taxon>
    </lineage>
</organism>
<dbReference type="AlphaFoldDB" id="A0A2G9HJI6"/>
<dbReference type="Pfam" id="PF16363">
    <property type="entry name" value="GDP_Man_Dehyd"/>
    <property type="match status" value="1"/>
</dbReference>
<dbReference type="Gene3D" id="3.40.50.720">
    <property type="entry name" value="NAD(P)-binding Rossmann-like Domain"/>
    <property type="match status" value="1"/>
</dbReference>
<dbReference type="PANTHER" id="PTHR43725:SF50">
    <property type="entry name" value="UDP-ARABINOSE 4-EPIMERASE 3-RELATED"/>
    <property type="match status" value="1"/>
</dbReference>
<accession>A0A2G9HJI6</accession>
<protein>
    <submittedName>
        <fullName evidence="2">UDP-arabinose 4-epimerase</fullName>
        <ecNumber evidence="2">5.1.3.5</ecNumber>
    </submittedName>
</protein>
<evidence type="ECO:0000259" key="1">
    <source>
        <dbReference type="Pfam" id="PF16363"/>
    </source>
</evidence>
<reference evidence="3" key="1">
    <citation type="journal article" date="2018" name="Gigascience">
        <title>Genome assembly of the Pink Ipe (Handroanthus impetiginosus, Bignoniaceae), a highly valued, ecologically keystone Neotropical timber forest tree.</title>
        <authorList>
            <person name="Silva-Junior O.B."/>
            <person name="Grattapaglia D."/>
            <person name="Novaes E."/>
            <person name="Collevatti R.G."/>
        </authorList>
    </citation>
    <scope>NUCLEOTIDE SEQUENCE [LARGE SCALE GENOMIC DNA]</scope>
    <source>
        <strain evidence="3">cv. UFG-1</strain>
    </source>
</reference>
<evidence type="ECO:0000313" key="3">
    <source>
        <dbReference type="Proteomes" id="UP000231279"/>
    </source>
</evidence>
<dbReference type="EC" id="5.1.3.5" evidence="2"/>
<sequence>MPITEETPQLPINPYGKAKKMAEDIIRDFSKTSDMAVMILRYFNVIGSDPMGRLGEAPRPELREQGRISGACFDAARGIIPGLKIRGTNYDTRDGTCVRDYIDVTDLIDAHVKALAHAKPRQVGIYNVGTGKGSSVKEFVEACKRATGMNIEVEYLDRRPGDYAEVYSNPSKIWNELNWKAKYTNLEESLAVAWRWQKAHRDGYDN</sequence>
<dbReference type="InterPro" id="IPR016040">
    <property type="entry name" value="NAD(P)-bd_dom"/>
</dbReference>
<keyword evidence="3" id="KW-1185">Reference proteome</keyword>